<evidence type="ECO:0000256" key="1">
    <source>
        <dbReference type="SAM" id="MobiDB-lite"/>
    </source>
</evidence>
<accession>X6P3G5</accession>
<gene>
    <name evidence="2" type="ORF">RFI_04489</name>
</gene>
<feature type="compositionally biased region" description="Basic and acidic residues" evidence="1">
    <location>
        <begin position="95"/>
        <end position="107"/>
    </location>
</feature>
<feature type="compositionally biased region" description="Polar residues" evidence="1">
    <location>
        <begin position="23"/>
        <end position="39"/>
    </location>
</feature>
<feature type="compositionally biased region" description="Polar residues" evidence="1">
    <location>
        <begin position="1"/>
        <end position="13"/>
    </location>
</feature>
<reference evidence="2 3" key="1">
    <citation type="journal article" date="2013" name="Curr. Biol.">
        <title>The Genome of the Foraminiferan Reticulomyxa filosa.</title>
        <authorList>
            <person name="Glockner G."/>
            <person name="Hulsmann N."/>
            <person name="Schleicher M."/>
            <person name="Noegel A.A."/>
            <person name="Eichinger L."/>
            <person name="Gallinger C."/>
            <person name="Pawlowski J."/>
            <person name="Sierra R."/>
            <person name="Euteneuer U."/>
            <person name="Pillet L."/>
            <person name="Moustafa A."/>
            <person name="Platzer M."/>
            <person name="Groth M."/>
            <person name="Szafranski K."/>
            <person name="Schliwa M."/>
        </authorList>
    </citation>
    <scope>NUCLEOTIDE SEQUENCE [LARGE SCALE GENOMIC DNA]</scope>
</reference>
<proteinExistence type="predicted"/>
<protein>
    <submittedName>
        <fullName evidence="2">Uncharacterized protein</fullName>
    </submittedName>
</protein>
<keyword evidence="3" id="KW-1185">Reference proteome</keyword>
<comment type="caution">
    <text evidence="2">The sequence shown here is derived from an EMBL/GenBank/DDBJ whole genome shotgun (WGS) entry which is preliminary data.</text>
</comment>
<dbReference type="EMBL" id="ASPP01004046">
    <property type="protein sequence ID" value="ETO32629.1"/>
    <property type="molecule type" value="Genomic_DNA"/>
</dbReference>
<feature type="region of interest" description="Disordered" evidence="1">
    <location>
        <begin position="95"/>
        <end position="148"/>
    </location>
</feature>
<feature type="compositionally biased region" description="Basic and acidic residues" evidence="1">
    <location>
        <begin position="120"/>
        <end position="138"/>
    </location>
</feature>
<evidence type="ECO:0000313" key="3">
    <source>
        <dbReference type="Proteomes" id="UP000023152"/>
    </source>
</evidence>
<evidence type="ECO:0000313" key="2">
    <source>
        <dbReference type="EMBL" id="ETO32629.1"/>
    </source>
</evidence>
<dbReference type="AlphaFoldDB" id="X6P3G5"/>
<organism evidence="2 3">
    <name type="scientific">Reticulomyxa filosa</name>
    <dbReference type="NCBI Taxonomy" id="46433"/>
    <lineage>
        <taxon>Eukaryota</taxon>
        <taxon>Sar</taxon>
        <taxon>Rhizaria</taxon>
        <taxon>Retaria</taxon>
        <taxon>Foraminifera</taxon>
        <taxon>Monothalamids</taxon>
        <taxon>Reticulomyxidae</taxon>
        <taxon>Reticulomyxa</taxon>
    </lineage>
</organism>
<feature type="region of interest" description="Disordered" evidence="1">
    <location>
        <begin position="1"/>
        <end position="80"/>
    </location>
</feature>
<sequence length="163" mass="18197">MNNGKPDASTLTIPKTGLENKDGNPTQAMKNSKQLSTDDIPSIGPLTELTSMQSMSLGRELSPAPTYPPSPNSAMHSSVQKKLEIIDHLFQEAKLEEVPTPRQESSRRVHFGGILPWGHDNVENPKDNKQEKNDNKENEPEENFSSNLGRVGIFFFQKKNKKN</sequence>
<dbReference type="Proteomes" id="UP000023152">
    <property type="component" value="Unassembled WGS sequence"/>
</dbReference>
<name>X6P3G5_RETFI</name>